<dbReference type="AlphaFoldDB" id="A0A9P5F3P6"/>
<proteinExistence type="predicted"/>
<evidence type="ECO:0000256" key="5">
    <source>
        <dbReference type="ARBA" id="ARBA00022825"/>
    </source>
</evidence>
<dbReference type="EMBL" id="QPMT01000003">
    <property type="protein sequence ID" value="KAF4865172.1"/>
    <property type="molecule type" value="Genomic_DNA"/>
</dbReference>
<feature type="active site" description="Charge relay system" evidence="8">
    <location>
        <position position="295"/>
    </location>
</feature>
<dbReference type="InterPro" id="IPR030400">
    <property type="entry name" value="Sedolisin_dom"/>
</dbReference>
<evidence type="ECO:0000256" key="4">
    <source>
        <dbReference type="ARBA" id="ARBA00022801"/>
    </source>
</evidence>
<dbReference type="SUPFAM" id="SSF52743">
    <property type="entry name" value="Subtilisin-like"/>
    <property type="match status" value="1"/>
</dbReference>
<evidence type="ECO:0000256" key="9">
    <source>
        <dbReference type="SAM" id="SignalP"/>
    </source>
</evidence>
<feature type="binding site" evidence="8">
    <location>
        <position position="602"/>
    </location>
    <ligand>
        <name>Ca(2+)</name>
        <dbReference type="ChEBI" id="CHEBI:29108"/>
    </ligand>
</feature>
<dbReference type="GO" id="GO:0008240">
    <property type="term" value="F:tripeptidyl-peptidase activity"/>
    <property type="evidence" value="ECO:0007669"/>
    <property type="project" value="TreeGrafter"/>
</dbReference>
<dbReference type="GO" id="GO:0046872">
    <property type="term" value="F:metal ion binding"/>
    <property type="evidence" value="ECO:0007669"/>
    <property type="project" value="UniProtKB-UniRule"/>
</dbReference>
<dbReference type="GO" id="GO:0006508">
    <property type="term" value="P:proteolysis"/>
    <property type="evidence" value="ECO:0007669"/>
    <property type="project" value="UniProtKB-KW"/>
</dbReference>
<name>A0A9P5F3P6_COLSI</name>
<dbReference type="Gene3D" id="3.40.50.200">
    <property type="entry name" value="Peptidase S8/S53 domain"/>
    <property type="match status" value="1"/>
</dbReference>
<dbReference type="SMART" id="SM00944">
    <property type="entry name" value="Pro-kuma_activ"/>
    <property type="match status" value="1"/>
</dbReference>
<dbReference type="InterPro" id="IPR036852">
    <property type="entry name" value="Peptidase_S8/S53_dom_sf"/>
</dbReference>
<reference evidence="11" key="1">
    <citation type="submission" date="2019-06" db="EMBL/GenBank/DDBJ databases">
        <authorList>
            <person name="Gan P."/>
            <person name="Shirasu K."/>
        </authorList>
    </citation>
    <scope>NUCLEOTIDE SEQUENCE [LARGE SCALE GENOMIC DNA]</scope>
    <source>
        <strain evidence="11">CAD2</strain>
    </source>
</reference>
<accession>A0A9P5F3P6</accession>
<sequence>MRLYLVTAVAQLAIALSQAKPHAKQQTWTMSGNWREAGWRRESRAPGNHPIRMDFALSVPESGVSAAKDVLRAISDPSSDKFGHHLSADEVSEMLSPSADVVRQTAKWLNSAGIPRSSMSVSSDGSHIFFNTTVERAERLIDATFYSYSKDNSIQLATESFRLPARISGNIDAVLPGIDLGGVPSAVAKAKPFSMLSTTTLKRQSPPSQQLDCFRYMTPECYRSLYSMPTTNAAVSTSQNSLGIYQPAWVSWLPEDLDGFFSRFHPGLVGQRPKVLPVNGGYLQDDVKMWPFNLESNLDHEYAMSLISPLPVTNIQVGDQFLGGNLNTMLAAFSKEYCLTGLDPNFDPVYPNTRPGGYNSSDCGVYDPPSVISVSYVYNEATFSEGYLRRQCLEYLKLGLRGVSVIVSSGDTGTSHQGNSCIDPNSGNVTTNGTHGHFTPGFPASCPWVTTVGGTQLVPTSSTWKNGTSWKSFPPETAFSISNPPSSSGGGYSRVFKTPFYQQSASMSYLDQPSLQSHLRNLSTAGYFNPRGRGFPDVSAVANDVVAYSNGKLWRVAGTSASAPVFASMVALINNARQAVGKSPVGFLNPFLYDIGKKALRDVKTGWNSGCGVTQAFAASDGWDPVTGLGTPDFSRLLELYMSLP</sequence>
<evidence type="ECO:0000256" key="6">
    <source>
        <dbReference type="ARBA" id="ARBA00022837"/>
    </source>
</evidence>
<evidence type="ECO:0000256" key="7">
    <source>
        <dbReference type="ARBA" id="ARBA00023145"/>
    </source>
</evidence>
<feature type="domain" description="Peptidase S53" evidence="10">
    <location>
        <begin position="216"/>
        <end position="644"/>
    </location>
</feature>
<feature type="active site" description="Charge relay system" evidence="8">
    <location>
        <position position="560"/>
    </location>
</feature>
<feature type="binding site" evidence="8">
    <location>
        <position position="624"/>
    </location>
    <ligand>
        <name>Ca(2+)</name>
        <dbReference type="ChEBI" id="CHEBI:29108"/>
    </ligand>
</feature>
<dbReference type="Pfam" id="PF09286">
    <property type="entry name" value="Pro-kuma_activ"/>
    <property type="match status" value="1"/>
</dbReference>
<dbReference type="InterPro" id="IPR050819">
    <property type="entry name" value="Tripeptidyl-peptidase_I"/>
</dbReference>
<evidence type="ECO:0000256" key="3">
    <source>
        <dbReference type="ARBA" id="ARBA00022723"/>
    </source>
</evidence>
<evidence type="ECO:0000256" key="1">
    <source>
        <dbReference type="ARBA" id="ARBA00004239"/>
    </source>
</evidence>
<dbReference type="GO" id="GO:0004252">
    <property type="term" value="F:serine-type endopeptidase activity"/>
    <property type="evidence" value="ECO:0007669"/>
    <property type="project" value="UniProtKB-UniRule"/>
</dbReference>
<gene>
    <name evidence="11" type="primary">SED1</name>
    <name evidence="11" type="ORF">CGCSCA2_v001624</name>
</gene>
<dbReference type="SUPFAM" id="SSF54897">
    <property type="entry name" value="Protease propeptides/inhibitors"/>
    <property type="match status" value="1"/>
</dbReference>
<evidence type="ECO:0000256" key="8">
    <source>
        <dbReference type="PROSITE-ProRule" id="PRU01032"/>
    </source>
</evidence>
<dbReference type="OrthoDB" id="409122at2759"/>
<comment type="cofactor">
    <cofactor evidence="8">
        <name>Ca(2+)</name>
        <dbReference type="ChEBI" id="CHEBI:29108"/>
    </cofactor>
    <text evidence="8">Binds 1 Ca(2+) ion per subunit.</text>
</comment>
<comment type="caution">
    <text evidence="11">The sequence shown here is derived from an EMBL/GenBank/DDBJ whole genome shotgun (WGS) entry which is preliminary data.</text>
</comment>
<keyword evidence="3 8" id="KW-0479">Metal-binding</keyword>
<comment type="subcellular location">
    <subcellularLocation>
        <location evidence="1">Secreted</location>
        <location evidence="1">Extracellular space</location>
    </subcellularLocation>
</comment>
<evidence type="ECO:0000313" key="11">
    <source>
        <dbReference type="EMBL" id="KAF4865172.1"/>
    </source>
</evidence>
<feature type="signal peptide" evidence="9">
    <location>
        <begin position="1"/>
        <end position="19"/>
    </location>
</feature>
<dbReference type="PROSITE" id="PS51695">
    <property type="entry name" value="SEDOLISIN"/>
    <property type="match status" value="1"/>
</dbReference>
<keyword evidence="9" id="KW-0732">Signal</keyword>
<dbReference type="PANTHER" id="PTHR14218:SF19">
    <property type="entry name" value="SERINE PROTEASE AORO, PUTATIVE (AFU_ORTHOLOGUE AFUA_6G10250)-RELATED"/>
    <property type="match status" value="1"/>
</dbReference>
<keyword evidence="7" id="KW-0865">Zymogen</keyword>
<keyword evidence="2 8" id="KW-0645">Protease</keyword>
<dbReference type="PANTHER" id="PTHR14218">
    <property type="entry name" value="PROTEASE S8 TRIPEPTIDYL PEPTIDASE I CLN2"/>
    <property type="match status" value="1"/>
</dbReference>
<keyword evidence="4 8" id="KW-0378">Hydrolase</keyword>
<dbReference type="CDD" id="cd11377">
    <property type="entry name" value="Pro-peptidase_S53"/>
    <property type="match status" value="1"/>
</dbReference>
<protein>
    <submittedName>
        <fullName evidence="11">Tripeptidyl-peptidase SED1</fullName>
    </submittedName>
</protein>
<feature type="active site" description="Charge relay system" evidence="8">
    <location>
        <position position="299"/>
    </location>
</feature>
<keyword evidence="12" id="KW-1185">Reference proteome</keyword>
<feature type="chain" id="PRO_5040382133" evidence="9">
    <location>
        <begin position="20"/>
        <end position="645"/>
    </location>
</feature>
<dbReference type="CDD" id="cd04056">
    <property type="entry name" value="Peptidases_S53"/>
    <property type="match status" value="1"/>
</dbReference>
<dbReference type="Proteomes" id="UP000711996">
    <property type="component" value="Unassembled WGS sequence"/>
</dbReference>
<keyword evidence="6 8" id="KW-0106">Calcium</keyword>
<feature type="binding site" evidence="8">
    <location>
        <position position="603"/>
    </location>
    <ligand>
        <name>Ca(2+)</name>
        <dbReference type="ChEBI" id="CHEBI:29108"/>
    </ligand>
</feature>
<dbReference type="GO" id="GO:0005576">
    <property type="term" value="C:extracellular region"/>
    <property type="evidence" value="ECO:0007669"/>
    <property type="project" value="UniProtKB-SubCell"/>
</dbReference>
<keyword evidence="5 8" id="KW-0720">Serine protease</keyword>
<evidence type="ECO:0000259" key="10">
    <source>
        <dbReference type="PROSITE" id="PS51695"/>
    </source>
</evidence>
<dbReference type="InterPro" id="IPR015366">
    <property type="entry name" value="S53_propep"/>
</dbReference>
<organism evidence="11 12">
    <name type="scientific">Colletotrichum siamense</name>
    <name type="common">Anthracnose fungus</name>
    <dbReference type="NCBI Taxonomy" id="690259"/>
    <lineage>
        <taxon>Eukaryota</taxon>
        <taxon>Fungi</taxon>
        <taxon>Dikarya</taxon>
        <taxon>Ascomycota</taxon>
        <taxon>Pezizomycotina</taxon>
        <taxon>Sordariomycetes</taxon>
        <taxon>Hypocreomycetidae</taxon>
        <taxon>Glomerellales</taxon>
        <taxon>Glomerellaceae</taxon>
        <taxon>Colletotrichum</taxon>
        <taxon>Colletotrichum gloeosporioides species complex</taxon>
    </lineage>
</organism>
<feature type="binding site" evidence="8">
    <location>
        <position position="622"/>
    </location>
    <ligand>
        <name>Ca(2+)</name>
        <dbReference type="ChEBI" id="CHEBI:29108"/>
    </ligand>
</feature>
<evidence type="ECO:0000256" key="2">
    <source>
        <dbReference type="ARBA" id="ARBA00022670"/>
    </source>
</evidence>
<evidence type="ECO:0000313" key="12">
    <source>
        <dbReference type="Proteomes" id="UP000711996"/>
    </source>
</evidence>